<dbReference type="PANTHER" id="PTHR45125:SF51">
    <property type="entry name" value="F21J9.4-RELATED"/>
    <property type="match status" value="1"/>
</dbReference>
<reference evidence="1" key="1">
    <citation type="submission" date="2019-03" db="EMBL/GenBank/DDBJ databases">
        <title>WGS assembly of Setaria viridis.</title>
        <authorList>
            <person name="Huang P."/>
            <person name="Jenkins J."/>
            <person name="Grimwood J."/>
            <person name="Barry K."/>
            <person name="Healey A."/>
            <person name="Mamidi S."/>
            <person name="Sreedasyam A."/>
            <person name="Shu S."/>
            <person name="Feldman M."/>
            <person name="Wu J."/>
            <person name="Yu Y."/>
            <person name="Chen C."/>
            <person name="Johnson J."/>
            <person name="Rokhsar D."/>
            <person name="Baxter I."/>
            <person name="Schmutz J."/>
            <person name="Brutnell T."/>
            <person name="Kellogg E."/>
        </authorList>
    </citation>
    <scope>NUCLEOTIDE SEQUENCE [LARGE SCALE GENOMIC DNA]</scope>
</reference>
<evidence type="ECO:0008006" key="3">
    <source>
        <dbReference type="Google" id="ProtNLM"/>
    </source>
</evidence>
<proteinExistence type="predicted"/>
<dbReference type="Gramene" id="TKW38516">
    <property type="protein sequence ID" value="TKW38516"/>
    <property type="gene ID" value="SEVIR_1G120100v2"/>
</dbReference>
<dbReference type="AlphaFoldDB" id="A0A4V6DCN9"/>
<evidence type="ECO:0000313" key="2">
    <source>
        <dbReference type="Proteomes" id="UP000298652"/>
    </source>
</evidence>
<gene>
    <name evidence="1" type="ORF">SEVIR_1G120100v2</name>
</gene>
<dbReference type="PANTHER" id="PTHR45125">
    <property type="entry name" value="F21J9.4-RELATED"/>
    <property type="match status" value="1"/>
</dbReference>
<name>A0A4V6DCN9_SETVI</name>
<dbReference type="EMBL" id="CM016552">
    <property type="protein sequence ID" value="TKW38516.1"/>
    <property type="molecule type" value="Genomic_DNA"/>
</dbReference>
<protein>
    <recommendedName>
        <fullName evidence="3">Myb-like domain-containing protein</fullName>
    </recommendedName>
</protein>
<organism evidence="1 2">
    <name type="scientific">Setaria viridis</name>
    <name type="common">Green bristlegrass</name>
    <name type="synonym">Setaria italica subsp. viridis</name>
    <dbReference type="NCBI Taxonomy" id="4556"/>
    <lineage>
        <taxon>Eukaryota</taxon>
        <taxon>Viridiplantae</taxon>
        <taxon>Streptophyta</taxon>
        <taxon>Embryophyta</taxon>
        <taxon>Tracheophyta</taxon>
        <taxon>Spermatophyta</taxon>
        <taxon>Magnoliopsida</taxon>
        <taxon>Liliopsida</taxon>
        <taxon>Poales</taxon>
        <taxon>Poaceae</taxon>
        <taxon>PACMAD clade</taxon>
        <taxon>Panicoideae</taxon>
        <taxon>Panicodae</taxon>
        <taxon>Paniceae</taxon>
        <taxon>Cenchrinae</taxon>
        <taxon>Setaria</taxon>
    </lineage>
</organism>
<sequence>MSSAPIRQVQDWRGRQKMRRVMAIGGPNAQWNGGIQNFQFAGRNGYFSNMMMDETNQGDFDNYNNTYDDQQSEAIEKVPAAPSRRSNHKRSKNFSDHEDEVLVSGWLNVSLDPVVGKDQKGAKYWSRIYEYFNEHKTCPSMRTMNSLMHRWETIQKCVNKFCGCLSRIELRCQSGTTI</sequence>
<dbReference type="Proteomes" id="UP000298652">
    <property type="component" value="Chromosome 1"/>
</dbReference>
<evidence type="ECO:0000313" key="1">
    <source>
        <dbReference type="EMBL" id="TKW38516.1"/>
    </source>
</evidence>
<keyword evidence="2" id="KW-1185">Reference proteome</keyword>
<accession>A0A4V6DCN9</accession>